<dbReference type="Proteomes" id="UP000831113">
    <property type="component" value="Chromosome"/>
</dbReference>
<organism evidence="5 6">
    <name type="scientific">Hymenobacter tibetensis</name>
    <dbReference type="NCBI Taxonomy" id="497967"/>
    <lineage>
        <taxon>Bacteria</taxon>
        <taxon>Pseudomonadati</taxon>
        <taxon>Bacteroidota</taxon>
        <taxon>Cytophagia</taxon>
        <taxon>Cytophagales</taxon>
        <taxon>Hymenobacteraceae</taxon>
        <taxon>Hymenobacter</taxon>
    </lineage>
</organism>
<dbReference type="InterPro" id="IPR036388">
    <property type="entry name" value="WH-like_DNA-bd_sf"/>
</dbReference>
<proteinExistence type="inferred from homology"/>
<dbReference type="InterPro" id="IPR036390">
    <property type="entry name" value="WH_DNA-bd_sf"/>
</dbReference>
<dbReference type="InterPro" id="IPR005650">
    <property type="entry name" value="BlaI_family"/>
</dbReference>
<evidence type="ECO:0000313" key="5">
    <source>
        <dbReference type="EMBL" id="UOG73125.1"/>
    </source>
</evidence>
<gene>
    <name evidence="5" type="ORF">MTX78_13420</name>
</gene>
<dbReference type="Gene3D" id="1.10.4040.10">
    <property type="entry name" value="Penicillinase repressor domain"/>
    <property type="match status" value="1"/>
</dbReference>
<evidence type="ECO:0000256" key="3">
    <source>
        <dbReference type="ARBA" id="ARBA00023125"/>
    </source>
</evidence>
<reference evidence="5 6" key="1">
    <citation type="submission" date="2022-03" db="EMBL/GenBank/DDBJ databases">
        <title>Hymenobactersp. isolated from the air.</title>
        <authorList>
            <person name="Won M."/>
            <person name="Kwon S.-W."/>
        </authorList>
    </citation>
    <scope>NUCLEOTIDE SEQUENCE [LARGE SCALE GENOMIC DNA]</scope>
    <source>
        <strain evidence="5 6">KACC 21982</strain>
    </source>
</reference>
<dbReference type="EMBL" id="CP094669">
    <property type="protein sequence ID" value="UOG73125.1"/>
    <property type="molecule type" value="Genomic_DNA"/>
</dbReference>
<evidence type="ECO:0000256" key="4">
    <source>
        <dbReference type="ARBA" id="ARBA00023163"/>
    </source>
</evidence>
<protein>
    <submittedName>
        <fullName evidence="5">BlaI/MecI/CopY family transcriptional regulator</fullName>
    </submittedName>
</protein>
<evidence type="ECO:0000313" key="6">
    <source>
        <dbReference type="Proteomes" id="UP000831113"/>
    </source>
</evidence>
<keyword evidence="3" id="KW-0238">DNA-binding</keyword>
<keyword evidence="6" id="KW-1185">Reference proteome</keyword>
<dbReference type="SUPFAM" id="SSF46785">
    <property type="entry name" value="Winged helix' DNA-binding domain"/>
    <property type="match status" value="1"/>
</dbReference>
<evidence type="ECO:0000256" key="1">
    <source>
        <dbReference type="ARBA" id="ARBA00011046"/>
    </source>
</evidence>
<dbReference type="Gene3D" id="1.10.10.10">
    <property type="entry name" value="Winged helix-like DNA-binding domain superfamily/Winged helix DNA-binding domain"/>
    <property type="match status" value="1"/>
</dbReference>
<dbReference type="RefSeq" id="WP_243795006.1">
    <property type="nucleotide sequence ID" value="NZ_CP094669.1"/>
</dbReference>
<sequence>MEELTKTEERIMQILWKLKKAFVKDIIEQLPDEPKPPYNTISSVVRILERKEYVGFTAYGKTYEYFPLISRAQYRAASFKRLLTQYFDNSPSDLVSFMVEEEKLDQQQVQLLLLKLLQADQASKQDGDAK</sequence>
<dbReference type="PIRSF" id="PIRSF019455">
    <property type="entry name" value="CopR_AtkY"/>
    <property type="match status" value="1"/>
</dbReference>
<comment type="similarity">
    <text evidence="1">Belongs to the BlaI transcriptional regulatory family.</text>
</comment>
<dbReference type="Pfam" id="PF03965">
    <property type="entry name" value="Penicillinase_R"/>
    <property type="match status" value="1"/>
</dbReference>
<evidence type="ECO:0000256" key="2">
    <source>
        <dbReference type="ARBA" id="ARBA00023015"/>
    </source>
</evidence>
<keyword evidence="2" id="KW-0805">Transcription regulation</keyword>
<name>A0ABY4CVE1_9BACT</name>
<accession>A0ABY4CVE1</accession>
<keyword evidence="4" id="KW-0804">Transcription</keyword>